<dbReference type="EMBL" id="LAZR01060319">
    <property type="protein sequence ID" value="KKK65935.1"/>
    <property type="molecule type" value="Genomic_DNA"/>
</dbReference>
<protein>
    <submittedName>
        <fullName evidence="1">Uncharacterized protein</fullName>
    </submittedName>
</protein>
<proteinExistence type="predicted"/>
<dbReference type="AlphaFoldDB" id="A0A0F8XXG1"/>
<name>A0A0F8XXG1_9ZZZZ</name>
<accession>A0A0F8XXG1</accession>
<sequence length="57" mass="6407">MSENTRLQEIERRLGGLGQYDAERAQQEAIVCVAEVLCEIGRILHVIKEQGVNVRQG</sequence>
<evidence type="ECO:0000313" key="1">
    <source>
        <dbReference type="EMBL" id="KKK65935.1"/>
    </source>
</evidence>
<organism evidence="1">
    <name type="scientific">marine sediment metagenome</name>
    <dbReference type="NCBI Taxonomy" id="412755"/>
    <lineage>
        <taxon>unclassified sequences</taxon>
        <taxon>metagenomes</taxon>
        <taxon>ecological metagenomes</taxon>
    </lineage>
</organism>
<reference evidence="1" key="1">
    <citation type="journal article" date="2015" name="Nature">
        <title>Complex archaea that bridge the gap between prokaryotes and eukaryotes.</title>
        <authorList>
            <person name="Spang A."/>
            <person name="Saw J.H."/>
            <person name="Jorgensen S.L."/>
            <person name="Zaremba-Niedzwiedzka K."/>
            <person name="Martijn J."/>
            <person name="Lind A.E."/>
            <person name="van Eijk R."/>
            <person name="Schleper C."/>
            <person name="Guy L."/>
            <person name="Ettema T.J."/>
        </authorList>
    </citation>
    <scope>NUCLEOTIDE SEQUENCE</scope>
</reference>
<gene>
    <name evidence="1" type="ORF">LCGC14_2969140</name>
</gene>
<comment type="caution">
    <text evidence="1">The sequence shown here is derived from an EMBL/GenBank/DDBJ whole genome shotgun (WGS) entry which is preliminary data.</text>
</comment>